<reference evidence="2" key="1">
    <citation type="submission" date="2016-11" db="EMBL/GenBank/DDBJ databases">
        <authorList>
            <person name="Varghese N."/>
            <person name="Submissions S."/>
        </authorList>
    </citation>
    <scope>NUCLEOTIDE SEQUENCE [LARGE SCALE GENOMIC DNA]</scope>
    <source>
        <strain evidence="2">DSM 100564</strain>
    </source>
</reference>
<protein>
    <submittedName>
        <fullName evidence="1">Uncharacterized protein</fullName>
    </submittedName>
</protein>
<evidence type="ECO:0000313" key="2">
    <source>
        <dbReference type="Proteomes" id="UP000183982"/>
    </source>
</evidence>
<dbReference type="Proteomes" id="UP000183982">
    <property type="component" value="Unassembled WGS sequence"/>
</dbReference>
<dbReference type="EMBL" id="FQZQ01000024">
    <property type="protein sequence ID" value="SHK26988.1"/>
    <property type="molecule type" value="Genomic_DNA"/>
</dbReference>
<name>A0A1M6R3T1_9RHOB</name>
<keyword evidence="2" id="KW-1185">Reference proteome</keyword>
<evidence type="ECO:0000313" key="1">
    <source>
        <dbReference type="EMBL" id="SHK26988.1"/>
    </source>
</evidence>
<gene>
    <name evidence="1" type="ORF">SAMN05444000_1246</name>
</gene>
<proteinExistence type="predicted"/>
<accession>A0A1M6R3T1</accession>
<organism evidence="1 2">
    <name type="scientific">Shimia gijangensis</name>
    <dbReference type="NCBI Taxonomy" id="1470563"/>
    <lineage>
        <taxon>Bacteria</taxon>
        <taxon>Pseudomonadati</taxon>
        <taxon>Pseudomonadota</taxon>
        <taxon>Alphaproteobacteria</taxon>
        <taxon>Rhodobacterales</taxon>
        <taxon>Roseobacteraceae</taxon>
    </lineage>
</organism>
<sequence length="87" mass="10055">MKTSFEKSDEVDNEKFLKLCDRLSAFLLKTRKRNLALALQGDDDFSNELTGEDFATFEQDLTSGMQLTPYDQLRIQARVRNFLKSSN</sequence>
<dbReference type="AlphaFoldDB" id="A0A1M6R3T1"/>
<dbReference type="OrthoDB" id="7868192at2"/>
<dbReference type="RefSeq" id="WP_073255645.1">
    <property type="nucleotide sequence ID" value="NZ_FQZQ01000024.1"/>
</dbReference>